<comment type="caution">
    <text evidence="1">The sequence shown here is derived from an EMBL/GenBank/DDBJ whole genome shotgun (WGS) entry which is preliminary data.</text>
</comment>
<evidence type="ECO:0000313" key="2">
    <source>
        <dbReference type="Proteomes" id="UP001240984"/>
    </source>
</evidence>
<keyword evidence="2" id="KW-1185">Reference proteome</keyword>
<evidence type="ECO:0000313" key="1">
    <source>
        <dbReference type="EMBL" id="MDP9792448.1"/>
    </source>
</evidence>
<gene>
    <name evidence="1" type="ORF">J2S43_000960</name>
</gene>
<protein>
    <submittedName>
        <fullName evidence="1">Uncharacterized protein</fullName>
    </submittedName>
</protein>
<accession>A0ABT9MM28</accession>
<dbReference type="RefSeq" id="WP_306827334.1">
    <property type="nucleotide sequence ID" value="NZ_JAUSRA010000001.1"/>
</dbReference>
<proteinExistence type="predicted"/>
<name>A0ABT9MM28_9ACTN</name>
<dbReference type="Proteomes" id="UP001240984">
    <property type="component" value="Unassembled WGS sequence"/>
</dbReference>
<sequence>MTPTGATPPSVYPLPAPGGTDPRFTYGLLHDIAEALQRNGFPRPEGTDWAHLMTCLGGFLYQPKETR</sequence>
<reference evidence="1 2" key="1">
    <citation type="submission" date="2023-07" db="EMBL/GenBank/DDBJ databases">
        <title>Sequencing the genomes of 1000 actinobacteria strains.</title>
        <authorList>
            <person name="Klenk H.-P."/>
        </authorList>
    </citation>
    <scope>NUCLEOTIDE SEQUENCE [LARGE SCALE GENOMIC DNA]</scope>
    <source>
        <strain evidence="1 2">DSM 44710</strain>
    </source>
</reference>
<dbReference type="EMBL" id="JAUSRA010000001">
    <property type="protein sequence ID" value="MDP9792448.1"/>
    <property type="molecule type" value="Genomic_DNA"/>
</dbReference>
<organism evidence="1 2">
    <name type="scientific">Catenuloplanes nepalensis</name>
    <dbReference type="NCBI Taxonomy" id="587533"/>
    <lineage>
        <taxon>Bacteria</taxon>
        <taxon>Bacillati</taxon>
        <taxon>Actinomycetota</taxon>
        <taxon>Actinomycetes</taxon>
        <taxon>Micromonosporales</taxon>
        <taxon>Micromonosporaceae</taxon>
        <taxon>Catenuloplanes</taxon>
    </lineage>
</organism>